<gene>
    <name evidence="2" type="ORF">IDM48_06055</name>
</gene>
<evidence type="ECO:0000313" key="2">
    <source>
        <dbReference type="EMBL" id="QNV38999.1"/>
    </source>
</evidence>
<evidence type="ECO:0000256" key="1">
    <source>
        <dbReference type="SAM" id="MobiDB-lite"/>
    </source>
</evidence>
<dbReference type="Pfam" id="PF02452">
    <property type="entry name" value="PemK_toxin"/>
    <property type="match status" value="1"/>
</dbReference>
<reference evidence="2 3" key="1">
    <citation type="submission" date="2020-09" db="EMBL/GenBank/DDBJ databases">
        <title>Investigation of environmental microbe.</title>
        <authorList>
            <person name="Ou Y."/>
            <person name="Kang Q."/>
        </authorList>
    </citation>
    <scope>NUCLEOTIDE SEQUENCE [LARGE SCALE GENOMIC DNA]</scope>
    <source>
        <strain evidence="2 3">KJZ-9</strain>
    </source>
</reference>
<proteinExistence type="predicted"/>
<feature type="compositionally biased region" description="Polar residues" evidence="1">
    <location>
        <begin position="26"/>
        <end position="38"/>
    </location>
</feature>
<accession>A0A7H2BH53</accession>
<dbReference type="SUPFAM" id="SSF50118">
    <property type="entry name" value="Cell growth inhibitor/plasmid maintenance toxic component"/>
    <property type="match status" value="1"/>
</dbReference>
<dbReference type="EMBL" id="CP061538">
    <property type="protein sequence ID" value="QNV38999.1"/>
    <property type="molecule type" value="Genomic_DNA"/>
</dbReference>
<feature type="region of interest" description="Disordered" evidence="1">
    <location>
        <begin position="23"/>
        <end position="58"/>
    </location>
</feature>
<dbReference type="Proteomes" id="UP000516421">
    <property type="component" value="Chromosome"/>
</dbReference>
<evidence type="ECO:0000313" key="3">
    <source>
        <dbReference type="Proteomes" id="UP000516421"/>
    </source>
</evidence>
<sequence length="184" mass="20717">MQINFGTIRRFLGLAQRAYSEYQKIQGKQPQSSGSASSQRHRTSDSLRRTSVPGTYPGDYVGPVNFSYSPDADGAPDPGEVVWAWVPYEEDYSQGKDRPIILIGKDGQYLLALMLTSKDHNNRNTHDPAYLDIGVGLWDKQGRPSEVKLDRVIRVLPEEVRREGAIMDGGTFNRIQRAFEQTNN</sequence>
<dbReference type="InterPro" id="IPR003477">
    <property type="entry name" value="PemK-like"/>
</dbReference>
<name>A0A7H2BH53_9MICC</name>
<keyword evidence="3" id="KW-1185">Reference proteome</keyword>
<dbReference type="RefSeq" id="WP_068171132.1">
    <property type="nucleotide sequence ID" value="NZ_CP061538.1"/>
</dbReference>
<dbReference type="KEGG" id="rama:IDM48_06055"/>
<dbReference type="GO" id="GO:0003677">
    <property type="term" value="F:DNA binding"/>
    <property type="evidence" value="ECO:0007669"/>
    <property type="project" value="InterPro"/>
</dbReference>
<organism evidence="2 3">
    <name type="scientific">Rothia amarae</name>
    <dbReference type="NCBI Taxonomy" id="169480"/>
    <lineage>
        <taxon>Bacteria</taxon>
        <taxon>Bacillati</taxon>
        <taxon>Actinomycetota</taxon>
        <taxon>Actinomycetes</taxon>
        <taxon>Micrococcales</taxon>
        <taxon>Micrococcaceae</taxon>
        <taxon>Rothia</taxon>
    </lineage>
</organism>
<dbReference type="AlphaFoldDB" id="A0A7H2BH53"/>
<protein>
    <submittedName>
        <fullName evidence="2">Type II toxin-antitoxin system PemK/MazF family toxin</fullName>
    </submittedName>
</protein>